<accession>A0A7N9DCL3</accession>
<name>A0A7N9DCL3_MACFA</name>
<protein>
    <submittedName>
        <fullName evidence="1">Uncharacterized protein</fullName>
    </submittedName>
</protein>
<reference evidence="1" key="2">
    <citation type="submission" date="2025-08" db="UniProtKB">
        <authorList>
            <consortium name="Ensembl"/>
        </authorList>
    </citation>
    <scope>IDENTIFICATION</scope>
</reference>
<evidence type="ECO:0000313" key="2">
    <source>
        <dbReference type="Proteomes" id="UP000233100"/>
    </source>
</evidence>
<reference evidence="1 2" key="1">
    <citation type="submission" date="2013-03" db="EMBL/GenBank/DDBJ databases">
        <authorList>
            <person name="Warren W."/>
            <person name="Wilson R.K."/>
        </authorList>
    </citation>
    <scope>NUCLEOTIDE SEQUENCE</scope>
</reference>
<dbReference type="AlphaFoldDB" id="A0A7N9DCL3"/>
<keyword evidence="2" id="KW-1185">Reference proteome</keyword>
<dbReference type="Proteomes" id="UP000233100">
    <property type="component" value="Chromosome 10"/>
</dbReference>
<sequence length="65" mass="7711">KCWDYRREPLHPARSSHLVQLAKHWWRPFVFQSYNTAPGTSQVAGLQNYRPPCPGHQNIWVVKIR</sequence>
<evidence type="ECO:0000313" key="1">
    <source>
        <dbReference type="Ensembl" id="ENSMFAP00000062548.1"/>
    </source>
</evidence>
<reference evidence="1" key="3">
    <citation type="submission" date="2025-09" db="UniProtKB">
        <authorList>
            <consortium name="Ensembl"/>
        </authorList>
    </citation>
    <scope>IDENTIFICATION</scope>
</reference>
<proteinExistence type="predicted"/>
<dbReference type="GeneTree" id="ENSGT00910000147211"/>
<dbReference type="Ensembl" id="ENSMFAT00000081214.1">
    <property type="protein sequence ID" value="ENSMFAP00000062548.1"/>
    <property type="gene ID" value="ENSMFAG00000060377.1"/>
</dbReference>
<organism evidence="1 2">
    <name type="scientific">Macaca fascicularis</name>
    <name type="common">Crab-eating macaque</name>
    <name type="synonym">Cynomolgus monkey</name>
    <dbReference type="NCBI Taxonomy" id="9541"/>
    <lineage>
        <taxon>Eukaryota</taxon>
        <taxon>Metazoa</taxon>
        <taxon>Chordata</taxon>
        <taxon>Craniata</taxon>
        <taxon>Vertebrata</taxon>
        <taxon>Euteleostomi</taxon>
        <taxon>Mammalia</taxon>
        <taxon>Eutheria</taxon>
        <taxon>Euarchontoglires</taxon>
        <taxon>Primates</taxon>
        <taxon>Haplorrhini</taxon>
        <taxon>Catarrhini</taxon>
        <taxon>Cercopithecidae</taxon>
        <taxon>Cercopithecinae</taxon>
        <taxon>Macaca</taxon>
    </lineage>
</organism>